<protein>
    <submittedName>
        <fullName evidence="2">Uncharacterized protein</fullName>
    </submittedName>
</protein>
<evidence type="ECO:0000313" key="3">
    <source>
        <dbReference type="Proteomes" id="UP001203423"/>
    </source>
</evidence>
<proteinExistence type="predicted"/>
<keyword evidence="1" id="KW-0732">Signal</keyword>
<feature type="chain" id="PRO_5045955973" evidence="1">
    <location>
        <begin position="22"/>
        <end position="113"/>
    </location>
</feature>
<dbReference type="Proteomes" id="UP001203423">
    <property type="component" value="Unassembled WGS sequence"/>
</dbReference>
<gene>
    <name evidence="2" type="ORF">L2764_09110</name>
</gene>
<reference evidence="2 3" key="1">
    <citation type="submission" date="2022-01" db="EMBL/GenBank/DDBJ databases">
        <title>Whole genome-based taxonomy of the Shewanellaceae.</title>
        <authorList>
            <person name="Martin-Rodriguez A.J."/>
        </authorList>
    </citation>
    <scope>NUCLEOTIDE SEQUENCE [LARGE SCALE GENOMIC DNA]</scope>
    <source>
        <strain evidence="2 3">DSM 17177</strain>
    </source>
</reference>
<accession>A0ABT0LAB9</accession>
<dbReference type="RefSeq" id="WP_248939908.1">
    <property type="nucleotide sequence ID" value="NZ_JAKIKS010000027.1"/>
</dbReference>
<evidence type="ECO:0000256" key="1">
    <source>
        <dbReference type="SAM" id="SignalP"/>
    </source>
</evidence>
<evidence type="ECO:0000313" key="2">
    <source>
        <dbReference type="EMBL" id="MCL1124631.1"/>
    </source>
</evidence>
<dbReference type="EMBL" id="JAKIKS010000027">
    <property type="protein sequence ID" value="MCL1124631.1"/>
    <property type="molecule type" value="Genomic_DNA"/>
</dbReference>
<feature type="signal peptide" evidence="1">
    <location>
        <begin position="1"/>
        <end position="21"/>
    </location>
</feature>
<sequence>MIKMNTAILVFCALFSASTFASFNCVVALERILIYKTGMVNVLHSGRGDYTSICNLKEEKGGVSIATCAMWTSMLQSIKKEKGQAIFYYAGEGNCATLPTYGSSPTPEYIGVL</sequence>
<comment type="caution">
    <text evidence="2">The sequence shown here is derived from an EMBL/GenBank/DDBJ whole genome shotgun (WGS) entry which is preliminary data.</text>
</comment>
<keyword evidence="3" id="KW-1185">Reference proteome</keyword>
<name>A0ABT0LAB9_9GAMM</name>
<organism evidence="2 3">
    <name type="scientific">Shewanella surugensis</name>
    <dbReference type="NCBI Taxonomy" id="212020"/>
    <lineage>
        <taxon>Bacteria</taxon>
        <taxon>Pseudomonadati</taxon>
        <taxon>Pseudomonadota</taxon>
        <taxon>Gammaproteobacteria</taxon>
        <taxon>Alteromonadales</taxon>
        <taxon>Shewanellaceae</taxon>
        <taxon>Shewanella</taxon>
    </lineage>
</organism>